<evidence type="ECO:0000313" key="3">
    <source>
        <dbReference type="Proteomes" id="UP000232722"/>
    </source>
</evidence>
<proteinExistence type="predicted"/>
<reference evidence="2 3" key="2">
    <citation type="submission" date="2017-09" db="EMBL/GenBank/DDBJ databases">
        <title>Extensive intraspecific genome diversity in a model arbuscular mycorrhizal fungus.</title>
        <authorList>
            <person name="Chen E.C."/>
            <person name="Morin E."/>
            <person name="Beaudet D."/>
            <person name="Noel J."/>
            <person name="Ndikumana S."/>
            <person name="Charron P."/>
            <person name="St-Onge C."/>
            <person name="Giorgi J."/>
            <person name="Grigoriev I.V."/>
            <person name="Roux C."/>
            <person name="Martin F.M."/>
            <person name="Corradi N."/>
        </authorList>
    </citation>
    <scope>NUCLEOTIDE SEQUENCE [LARGE SCALE GENOMIC DNA]</scope>
    <source>
        <strain evidence="2 3">A5</strain>
    </source>
</reference>
<evidence type="ECO:0000313" key="2">
    <source>
        <dbReference type="EMBL" id="PKB92885.1"/>
    </source>
</evidence>
<reference evidence="2 3" key="1">
    <citation type="submission" date="2016-04" db="EMBL/GenBank/DDBJ databases">
        <title>Genome analyses suggest a sexual origin of heterokaryosis in a supposedly ancient asexual fungus.</title>
        <authorList>
            <person name="Ropars J."/>
            <person name="Sedzielewska K."/>
            <person name="Noel J."/>
            <person name="Charron P."/>
            <person name="Farinelli L."/>
            <person name="Marton T."/>
            <person name="Kruger M."/>
            <person name="Pelin A."/>
            <person name="Brachmann A."/>
            <person name="Corradi N."/>
        </authorList>
    </citation>
    <scope>NUCLEOTIDE SEQUENCE [LARGE SCALE GENOMIC DNA]</scope>
    <source>
        <strain evidence="2 3">A5</strain>
    </source>
</reference>
<comment type="caution">
    <text evidence="2">The sequence shown here is derived from an EMBL/GenBank/DDBJ whole genome shotgun (WGS) entry which is preliminary data.</text>
</comment>
<dbReference type="Proteomes" id="UP000232722">
    <property type="component" value="Unassembled WGS sequence"/>
</dbReference>
<evidence type="ECO:0000256" key="1">
    <source>
        <dbReference type="SAM" id="MobiDB-lite"/>
    </source>
</evidence>
<sequence>MYQKKEIELQFLLLNKEFFIYNQSFIIQLHDHKSTTTTTCNEWRNGDRKENPTN</sequence>
<dbReference type="AlphaFoldDB" id="A0A2N0NE79"/>
<protein>
    <submittedName>
        <fullName evidence="2">Uncharacterized protein</fullName>
    </submittedName>
</protein>
<feature type="region of interest" description="Disordered" evidence="1">
    <location>
        <begin position="34"/>
        <end position="54"/>
    </location>
</feature>
<organism evidence="2 3">
    <name type="scientific">Rhizophagus irregularis</name>
    <dbReference type="NCBI Taxonomy" id="588596"/>
    <lineage>
        <taxon>Eukaryota</taxon>
        <taxon>Fungi</taxon>
        <taxon>Fungi incertae sedis</taxon>
        <taxon>Mucoromycota</taxon>
        <taxon>Glomeromycotina</taxon>
        <taxon>Glomeromycetes</taxon>
        <taxon>Glomerales</taxon>
        <taxon>Glomeraceae</taxon>
        <taxon>Rhizophagus</taxon>
    </lineage>
</organism>
<accession>A0A2N0NE79</accession>
<feature type="compositionally biased region" description="Basic and acidic residues" evidence="1">
    <location>
        <begin position="44"/>
        <end position="54"/>
    </location>
</feature>
<dbReference type="EMBL" id="LLXJ01009591">
    <property type="protein sequence ID" value="PKB92885.1"/>
    <property type="molecule type" value="Genomic_DNA"/>
</dbReference>
<name>A0A2N0NE79_9GLOM</name>
<gene>
    <name evidence="2" type="ORF">RhiirA5_443055</name>
</gene>